<evidence type="ECO:0000256" key="4">
    <source>
        <dbReference type="PROSITE-ProRule" id="PRU01343"/>
    </source>
</evidence>
<protein>
    <recommendedName>
        <fullName evidence="6">GRF-type domain-containing protein</fullName>
    </recommendedName>
</protein>
<dbReference type="InterPro" id="IPR010666">
    <property type="entry name" value="Znf_GRF"/>
</dbReference>
<dbReference type="Pfam" id="PF06839">
    <property type="entry name" value="Zn_ribbon_GRF"/>
    <property type="match status" value="1"/>
</dbReference>
<feature type="domain" description="GRF-type" evidence="6">
    <location>
        <begin position="21"/>
        <end position="61"/>
    </location>
</feature>
<name>A0A5B7BEX0_DAVIN</name>
<dbReference type="PROSITE" id="PS51999">
    <property type="entry name" value="ZF_GRF"/>
    <property type="match status" value="1"/>
</dbReference>
<evidence type="ECO:0000256" key="3">
    <source>
        <dbReference type="ARBA" id="ARBA00022833"/>
    </source>
</evidence>
<keyword evidence="5" id="KW-1133">Transmembrane helix</keyword>
<evidence type="ECO:0000256" key="2">
    <source>
        <dbReference type="ARBA" id="ARBA00022771"/>
    </source>
</evidence>
<accession>A0A5B7BEX0</accession>
<evidence type="ECO:0000313" key="7">
    <source>
        <dbReference type="EMBL" id="MPA67145.1"/>
    </source>
</evidence>
<evidence type="ECO:0000259" key="6">
    <source>
        <dbReference type="PROSITE" id="PS51999"/>
    </source>
</evidence>
<sequence length="140" mass="15230">MSSSSTDQSSSKGLRYANKSCNCGRKAGVKITQSDGKNNKGRLYYTCETKSCSFFEWCDPSTAAVEHSSSMTHRLTFGHNENRGSEVAGDISEIKSELRGIYSRLQMLELGHGMLKVLVIASLVMATFALLVGLVAVLLK</sequence>
<proteinExistence type="predicted"/>
<dbReference type="EMBL" id="GHES01036586">
    <property type="protein sequence ID" value="MPA67145.1"/>
    <property type="molecule type" value="Transcribed_RNA"/>
</dbReference>
<keyword evidence="5" id="KW-0472">Membrane</keyword>
<evidence type="ECO:0000256" key="5">
    <source>
        <dbReference type="SAM" id="Phobius"/>
    </source>
</evidence>
<keyword evidence="5" id="KW-0812">Transmembrane</keyword>
<evidence type="ECO:0000256" key="1">
    <source>
        <dbReference type="ARBA" id="ARBA00022723"/>
    </source>
</evidence>
<organism evidence="7">
    <name type="scientific">Davidia involucrata</name>
    <name type="common">Dove tree</name>
    <dbReference type="NCBI Taxonomy" id="16924"/>
    <lineage>
        <taxon>Eukaryota</taxon>
        <taxon>Viridiplantae</taxon>
        <taxon>Streptophyta</taxon>
        <taxon>Embryophyta</taxon>
        <taxon>Tracheophyta</taxon>
        <taxon>Spermatophyta</taxon>
        <taxon>Magnoliopsida</taxon>
        <taxon>eudicotyledons</taxon>
        <taxon>Gunneridae</taxon>
        <taxon>Pentapetalae</taxon>
        <taxon>asterids</taxon>
        <taxon>Cornales</taxon>
        <taxon>Nyssaceae</taxon>
        <taxon>Davidia</taxon>
    </lineage>
</organism>
<keyword evidence="2 4" id="KW-0863">Zinc-finger</keyword>
<feature type="transmembrane region" description="Helical" evidence="5">
    <location>
        <begin position="117"/>
        <end position="139"/>
    </location>
</feature>
<dbReference type="AlphaFoldDB" id="A0A5B7BEX0"/>
<dbReference type="PANTHER" id="PTHR33248">
    <property type="entry name" value="ZINC ION-BINDING PROTEIN"/>
    <property type="match status" value="1"/>
</dbReference>
<dbReference type="GO" id="GO:0008270">
    <property type="term" value="F:zinc ion binding"/>
    <property type="evidence" value="ECO:0007669"/>
    <property type="project" value="UniProtKB-KW"/>
</dbReference>
<gene>
    <name evidence="7" type="ORF">Din_036586</name>
</gene>
<keyword evidence="1" id="KW-0479">Metal-binding</keyword>
<reference evidence="7" key="1">
    <citation type="submission" date="2019-08" db="EMBL/GenBank/DDBJ databases">
        <title>Reference gene set and small RNA set construction with multiple tissues from Davidia involucrata Baill.</title>
        <authorList>
            <person name="Yang H."/>
            <person name="Zhou C."/>
            <person name="Li G."/>
            <person name="Wang J."/>
            <person name="Gao P."/>
            <person name="Wang M."/>
            <person name="Wang R."/>
            <person name="Zhao Y."/>
        </authorList>
    </citation>
    <scope>NUCLEOTIDE SEQUENCE</scope>
    <source>
        <tissue evidence="7">Mixed with DoveR01_LX</tissue>
    </source>
</reference>
<keyword evidence="3" id="KW-0862">Zinc</keyword>